<gene>
    <name evidence="1" type="ORF">Slin15195_G055550</name>
</gene>
<proteinExistence type="predicted"/>
<dbReference type="Proteomes" id="UP001056384">
    <property type="component" value="Chromosome 4"/>
</dbReference>
<organism evidence="1 2">
    <name type="scientific">Septoria linicola</name>
    <dbReference type="NCBI Taxonomy" id="215465"/>
    <lineage>
        <taxon>Eukaryota</taxon>
        <taxon>Fungi</taxon>
        <taxon>Dikarya</taxon>
        <taxon>Ascomycota</taxon>
        <taxon>Pezizomycotina</taxon>
        <taxon>Dothideomycetes</taxon>
        <taxon>Dothideomycetidae</taxon>
        <taxon>Mycosphaerellales</taxon>
        <taxon>Mycosphaerellaceae</taxon>
        <taxon>Septoria</taxon>
    </lineage>
</organism>
<dbReference type="AlphaFoldDB" id="A0A9Q9AUP4"/>
<dbReference type="Gene3D" id="1.25.40.10">
    <property type="entry name" value="Tetratricopeptide repeat domain"/>
    <property type="match status" value="1"/>
</dbReference>
<accession>A0A9Q9AUP4</accession>
<reference evidence="1" key="1">
    <citation type="submission" date="2022-06" db="EMBL/GenBank/DDBJ databases">
        <title>Complete genome sequences of two strains of the flax pathogen Septoria linicola.</title>
        <authorList>
            <person name="Lapalu N."/>
            <person name="Simon A."/>
            <person name="Demenou B."/>
            <person name="Paumier D."/>
            <person name="Guillot M.-P."/>
            <person name="Gout L."/>
            <person name="Valade R."/>
        </authorList>
    </citation>
    <scope>NUCLEOTIDE SEQUENCE</scope>
    <source>
        <strain evidence="1">SE15195</strain>
    </source>
</reference>
<dbReference type="InterPro" id="IPR011990">
    <property type="entry name" value="TPR-like_helical_dom_sf"/>
</dbReference>
<keyword evidence="2" id="KW-1185">Reference proteome</keyword>
<dbReference type="EMBL" id="CP099421">
    <property type="protein sequence ID" value="USW52236.1"/>
    <property type="molecule type" value="Genomic_DNA"/>
</dbReference>
<evidence type="ECO:0000313" key="1">
    <source>
        <dbReference type="EMBL" id="USW52236.1"/>
    </source>
</evidence>
<dbReference type="OrthoDB" id="5366531at2759"/>
<sequence>MGARFETWLNRPSTICFLRRVLDTTGCASSTSPACRRYSAERASAHGLGDDDDLSPRRRRYYRSQHVEHDIATADHKRDNAAEAALRASLGPGVDFVGSQTELLRSYMRLFKNMHVNPSSAELVKRLVDCAQHRTDLHLWSELVLNRQRQDGVAGVMTVWKGMRDHGIDLPTVGQDADILWTTFITSGVFKNSSSDPNKLFQEVLQYAARLKDRSGAIYPKLYQTAVATWLRAYPPYAPKWHRYISEHFGEDCTDIKALARDFALIDAFKPFRTIYLEDGRRHRLYDLFIPQLLEVQGIEKTLRWHKLFIGSGDGPGPEAFGLPIVQQLFDHDKDRSVPMIHNRSGTDQNFVVPKDGISLDFPSLTRATMSTLVGEVHGIKRREVSDSFVAKMFATRAFSIDMVISGLGIIGVEKIGPLALRELGLRTGSALEFSSALKILREMGMEISESVYCELMIKLAKDGSSDLFQLLLSSDQHPDTFEDVHTQETLLSTFLEQDDLGRAHVTLTGLSLRSGLPQSRAWNLVLQYYIKQHEHRLLSSTFQQMQALDIQPSTRTLNLMHRYMLPKRRIGKAPPDLLGYLGVPLLQFTTDAYMYSAKRGVRVNPKLWIENMKRYGMLQKWDELERLVLWLVTFYHDWSHAATSHLNKRRVNITLQTIFSAKMREALIVWGFRYAVKRKLLSKIDSRPLADCQPWARGIALLRKLNDKGLHNSGMQTSPELVRRTLKQRLWILFGPGFSTKRINLEAMRQNRLTSFTSPKISLNFS</sequence>
<name>A0A9Q9AUP4_9PEZI</name>
<evidence type="ECO:0000313" key="2">
    <source>
        <dbReference type="Proteomes" id="UP001056384"/>
    </source>
</evidence>
<protein>
    <submittedName>
        <fullName evidence="1">Tetratricopeptide-like helical domain superfamily</fullName>
    </submittedName>
</protein>